<reference evidence="1" key="2">
    <citation type="submission" date="2025-08" db="UniProtKB">
        <authorList>
            <consortium name="Ensembl"/>
        </authorList>
    </citation>
    <scope>IDENTIFICATION</scope>
</reference>
<sequence>SGGFRVSTEVLELLSEKHRELPLPHPHRRELFYQAVQRVNWRPRLQVTTVCSHYIQVRVKLISGAMLLNSAFHACDLKNRLKNFSTKKLTVTRTELLVLHLKVKMLGAN</sequence>
<evidence type="ECO:0000313" key="2">
    <source>
        <dbReference type="Proteomes" id="UP000265160"/>
    </source>
</evidence>
<dbReference type="Ensembl" id="ENSMZET00005017697.1">
    <property type="protein sequence ID" value="ENSMZEP00005017151.1"/>
    <property type="gene ID" value="ENSMZEG00005012884.1"/>
</dbReference>
<reference evidence="1 2" key="1">
    <citation type="journal article" date="2014" name="Nature">
        <title>The genomic substrate for adaptive radiation in African cichlid fish.</title>
        <authorList>
            <person name="Brawand D."/>
            <person name="Wagner C.E."/>
            <person name="Li Y.I."/>
            <person name="Malinsky M."/>
            <person name="Keller I."/>
            <person name="Fan S."/>
            <person name="Simakov O."/>
            <person name="Ng A.Y."/>
            <person name="Lim Z.W."/>
            <person name="Bezault E."/>
            <person name="Turner-Maier J."/>
            <person name="Johnson J."/>
            <person name="Alcazar R."/>
            <person name="Noh H.J."/>
            <person name="Russell P."/>
            <person name="Aken B."/>
            <person name="Alfoldi J."/>
            <person name="Amemiya C."/>
            <person name="Azzouzi N."/>
            <person name="Baroiller J.F."/>
            <person name="Barloy-Hubler F."/>
            <person name="Berlin A."/>
            <person name="Bloomquist R."/>
            <person name="Carleton K.L."/>
            <person name="Conte M.A."/>
            <person name="D'Cotta H."/>
            <person name="Eshel O."/>
            <person name="Gaffney L."/>
            <person name="Galibert F."/>
            <person name="Gante H.F."/>
            <person name="Gnerre S."/>
            <person name="Greuter L."/>
            <person name="Guyon R."/>
            <person name="Haddad N.S."/>
            <person name="Haerty W."/>
            <person name="Harris R.M."/>
            <person name="Hofmann H.A."/>
            <person name="Hourlier T."/>
            <person name="Hulata G."/>
            <person name="Jaffe D.B."/>
            <person name="Lara M."/>
            <person name="Lee A.P."/>
            <person name="MacCallum I."/>
            <person name="Mwaiko S."/>
            <person name="Nikaido M."/>
            <person name="Nishihara H."/>
            <person name="Ozouf-Costaz C."/>
            <person name="Penman D.J."/>
            <person name="Przybylski D."/>
            <person name="Rakotomanga M."/>
            <person name="Renn S.C.P."/>
            <person name="Ribeiro F.J."/>
            <person name="Ron M."/>
            <person name="Salzburger W."/>
            <person name="Sanchez-Pulido L."/>
            <person name="Santos M.E."/>
            <person name="Searle S."/>
            <person name="Sharpe T."/>
            <person name="Swofford R."/>
            <person name="Tan F.J."/>
            <person name="Williams L."/>
            <person name="Young S."/>
            <person name="Yin S."/>
            <person name="Okada N."/>
            <person name="Kocher T.D."/>
            <person name="Miska E.A."/>
            <person name="Lander E.S."/>
            <person name="Venkatesh B."/>
            <person name="Fernald R.D."/>
            <person name="Meyer A."/>
            <person name="Ponting C.P."/>
            <person name="Streelman J.T."/>
            <person name="Lindblad-Toh K."/>
            <person name="Seehausen O."/>
            <person name="Di Palma F."/>
        </authorList>
    </citation>
    <scope>NUCLEOTIDE SEQUENCE</scope>
</reference>
<dbReference type="Proteomes" id="UP000265160">
    <property type="component" value="LG7"/>
</dbReference>
<proteinExistence type="predicted"/>
<evidence type="ECO:0000313" key="1">
    <source>
        <dbReference type="Ensembl" id="ENSMZEP00005017151.1"/>
    </source>
</evidence>
<reference evidence="1" key="3">
    <citation type="submission" date="2025-09" db="UniProtKB">
        <authorList>
            <consortium name="Ensembl"/>
        </authorList>
    </citation>
    <scope>IDENTIFICATION</scope>
</reference>
<dbReference type="GeneTree" id="ENSGT00940000180767"/>
<protein>
    <submittedName>
        <fullName evidence="1">Uncharacterized protein</fullName>
    </submittedName>
</protein>
<name>A0A3P9C5H4_9CICH</name>
<dbReference type="AlphaFoldDB" id="A0A3P9C5H4"/>
<keyword evidence="2" id="KW-1185">Reference proteome</keyword>
<organism evidence="1 2">
    <name type="scientific">Maylandia zebra</name>
    <name type="common">zebra mbuna</name>
    <dbReference type="NCBI Taxonomy" id="106582"/>
    <lineage>
        <taxon>Eukaryota</taxon>
        <taxon>Metazoa</taxon>
        <taxon>Chordata</taxon>
        <taxon>Craniata</taxon>
        <taxon>Vertebrata</taxon>
        <taxon>Euteleostomi</taxon>
        <taxon>Actinopterygii</taxon>
        <taxon>Neopterygii</taxon>
        <taxon>Teleostei</taxon>
        <taxon>Neoteleostei</taxon>
        <taxon>Acanthomorphata</taxon>
        <taxon>Ovalentaria</taxon>
        <taxon>Cichlomorphae</taxon>
        <taxon>Cichliformes</taxon>
        <taxon>Cichlidae</taxon>
        <taxon>African cichlids</taxon>
        <taxon>Pseudocrenilabrinae</taxon>
        <taxon>Haplochromini</taxon>
        <taxon>Maylandia</taxon>
        <taxon>Maylandia zebra complex</taxon>
    </lineage>
</organism>
<accession>A0A3P9C5H4</accession>